<dbReference type="SUPFAM" id="SSF53474">
    <property type="entry name" value="alpha/beta-Hydrolases"/>
    <property type="match status" value="1"/>
</dbReference>
<dbReference type="Proteomes" id="UP000094256">
    <property type="component" value="Chromosome"/>
</dbReference>
<evidence type="ECO:0000313" key="1">
    <source>
        <dbReference type="EMBL" id="AOH86386.1"/>
    </source>
</evidence>
<gene>
    <name evidence="1" type="ORF">AWL63_00395</name>
</gene>
<protein>
    <submittedName>
        <fullName evidence="1">Peptidase S10</fullName>
    </submittedName>
</protein>
<dbReference type="GO" id="GO:0004185">
    <property type="term" value="F:serine-type carboxypeptidase activity"/>
    <property type="evidence" value="ECO:0007669"/>
    <property type="project" value="InterPro"/>
</dbReference>
<accession>A0A1B3ZG37</accession>
<proteinExistence type="predicted"/>
<dbReference type="InterPro" id="IPR029058">
    <property type="entry name" value="AB_hydrolase_fold"/>
</dbReference>
<reference evidence="1 2" key="1">
    <citation type="submission" date="2016-01" db="EMBL/GenBank/DDBJ databases">
        <title>Complete genome and mega plasmid sequence of Sphingomonas panacis DCY99 elicits systemic resistance in rice to Xanthomonas oryzae.</title>
        <authorList>
            <person name="Kim Y.J."/>
            <person name="Yang D.C."/>
            <person name="Sing P."/>
        </authorList>
    </citation>
    <scope>NUCLEOTIDE SEQUENCE [LARGE SCALE GENOMIC DNA]</scope>
    <source>
        <strain evidence="1 2">DCY99</strain>
    </source>
</reference>
<dbReference type="EMBL" id="CP014168">
    <property type="protein sequence ID" value="AOH86386.1"/>
    <property type="molecule type" value="Genomic_DNA"/>
</dbReference>
<dbReference type="KEGG" id="span:AWL63_00395"/>
<organism evidence="1 2">
    <name type="scientific">Sphingomonas panacis</name>
    <dbReference type="NCBI Taxonomy" id="1560345"/>
    <lineage>
        <taxon>Bacteria</taxon>
        <taxon>Pseudomonadati</taxon>
        <taxon>Pseudomonadota</taxon>
        <taxon>Alphaproteobacteria</taxon>
        <taxon>Sphingomonadales</taxon>
        <taxon>Sphingomonadaceae</taxon>
        <taxon>Sphingomonas</taxon>
    </lineage>
</organism>
<dbReference type="AlphaFoldDB" id="A0A1B3ZG37"/>
<dbReference type="Gene3D" id="3.40.50.1820">
    <property type="entry name" value="alpha/beta hydrolase"/>
    <property type="match status" value="1"/>
</dbReference>
<evidence type="ECO:0000313" key="2">
    <source>
        <dbReference type="Proteomes" id="UP000094256"/>
    </source>
</evidence>
<name>A0A1B3ZG37_9SPHN</name>
<keyword evidence="2" id="KW-1185">Reference proteome</keyword>
<dbReference type="Pfam" id="PF00450">
    <property type="entry name" value="Peptidase_S10"/>
    <property type="match status" value="1"/>
</dbReference>
<dbReference type="GO" id="GO:0006508">
    <property type="term" value="P:proteolysis"/>
    <property type="evidence" value="ECO:0007669"/>
    <property type="project" value="InterPro"/>
</dbReference>
<dbReference type="STRING" id="1560345.AWL63_00395"/>
<dbReference type="InterPro" id="IPR001563">
    <property type="entry name" value="Peptidase_S10"/>
</dbReference>
<sequence>MVPRAAASAKVVTTRHTITLAGKRIAYRAIVTETPMAGTDGTPAAVVVTYAYVAETPANPANRPVLFIFNGGPGASSSPLHMTGIGPRRLDGTRIEDNPHSLLDVADLVFIDPVGTGASMPIAGKDATPFFSVGGDARATAQVIDGWKKANGRTTAPTIVVGESYGTMRALAMLNEAMKAKQALPDGVVLLALALGGGGSPATDAMVQLPTLSAVAWYHNTIDRGGRTVAQQFEAARAFAESAYITATVQGSALPDAERQAMAARMAPLIGLPAETIAKDGIAIDKDGFMLGLLAAKGLRTGQLDARMTRAIADSNFHPPFDDPSMSLGSGTTATIESYLKDELGYAVPSPYRSLNLGINFKWDYEAGRGGAYSGGSFAPFLASAMAAKPTMRVFTGGGYFDLTTPVEAGIFALNQAGVPVDRRSSHFYPTGHSIGEDDAGLASLSTDLRAFVAGIAAARRM</sequence>